<dbReference type="OrthoDB" id="3799035at2759"/>
<evidence type="ECO:0008006" key="4">
    <source>
        <dbReference type="Google" id="ProtNLM"/>
    </source>
</evidence>
<evidence type="ECO:0000313" key="3">
    <source>
        <dbReference type="Proteomes" id="UP000257109"/>
    </source>
</evidence>
<keyword evidence="1" id="KW-0472">Membrane</keyword>
<protein>
    <recommendedName>
        <fullName evidence="4">Reverse transcriptase Ty1/copia-type domain-containing protein</fullName>
    </recommendedName>
</protein>
<gene>
    <name evidence="2" type="ORF">CR513_49857</name>
</gene>
<dbReference type="STRING" id="157652.A0A371EY39"/>
<keyword evidence="1" id="KW-1133">Transmembrane helix</keyword>
<proteinExistence type="predicted"/>
<feature type="non-terminal residue" evidence="2">
    <location>
        <position position="1"/>
    </location>
</feature>
<comment type="caution">
    <text evidence="2">The sequence shown here is derived from an EMBL/GenBank/DDBJ whole genome shotgun (WGS) entry which is preliminary data.</text>
</comment>
<evidence type="ECO:0000256" key="1">
    <source>
        <dbReference type="SAM" id="Phobius"/>
    </source>
</evidence>
<evidence type="ECO:0000313" key="2">
    <source>
        <dbReference type="EMBL" id="RDX70853.1"/>
    </source>
</evidence>
<sequence length="178" mass="20154">MNPPSLDYLVTHLITLLFVSLVVCVMSIFLHKNVPSSMQNLFNVLFLVILLIKRTFCVMILTFIEFRSLEMLSSKNILFFSTQYDSLHSPIIIFPLFSNSLARPPQDNSLVVAPIQELESGSKFLFSMKLRSNGSTNCYKPQLVVLGNKQEYELDYDKSFALVSKMTTARTLLALATS</sequence>
<feature type="transmembrane region" description="Helical" evidence="1">
    <location>
        <begin position="42"/>
        <end position="64"/>
    </location>
</feature>
<feature type="transmembrane region" description="Helical" evidence="1">
    <location>
        <begin position="12"/>
        <end position="30"/>
    </location>
</feature>
<keyword evidence="1" id="KW-0812">Transmembrane</keyword>
<keyword evidence="3" id="KW-1185">Reference proteome</keyword>
<dbReference type="EMBL" id="QJKJ01011554">
    <property type="protein sequence ID" value="RDX70853.1"/>
    <property type="molecule type" value="Genomic_DNA"/>
</dbReference>
<reference evidence="2" key="1">
    <citation type="submission" date="2018-05" db="EMBL/GenBank/DDBJ databases">
        <title>Draft genome of Mucuna pruriens seed.</title>
        <authorList>
            <person name="Nnadi N.E."/>
            <person name="Vos R."/>
            <person name="Hasami M.H."/>
            <person name="Devisetty U.K."/>
            <person name="Aguiy J.C."/>
        </authorList>
    </citation>
    <scope>NUCLEOTIDE SEQUENCE [LARGE SCALE GENOMIC DNA]</scope>
    <source>
        <strain evidence="2">JCA_2017</strain>
    </source>
</reference>
<name>A0A371EY39_MUCPR</name>
<organism evidence="2 3">
    <name type="scientific">Mucuna pruriens</name>
    <name type="common">Velvet bean</name>
    <name type="synonym">Dolichos pruriens</name>
    <dbReference type="NCBI Taxonomy" id="157652"/>
    <lineage>
        <taxon>Eukaryota</taxon>
        <taxon>Viridiplantae</taxon>
        <taxon>Streptophyta</taxon>
        <taxon>Embryophyta</taxon>
        <taxon>Tracheophyta</taxon>
        <taxon>Spermatophyta</taxon>
        <taxon>Magnoliopsida</taxon>
        <taxon>eudicotyledons</taxon>
        <taxon>Gunneridae</taxon>
        <taxon>Pentapetalae</taxon>
        <taxon>rosids</taxon>
        <taxon>fabids</taxon>
        <taxon>Fabales</taxon>
        <taxon>Fabaceae</taxon>
        <taxon>Papilionoideae</taxon>
        <taxon>50 kb inversion clade</taxon>
        <taxon>NPAAA clade</taxon>
        <taxon>indigoferoid/millettioid clade</taxon>
        <taxon>Phaseoleae</taxon>
        <taxon>Mucuna</taxon>
    </lineage>
</organism>
<dbReference type="Proteomes" id="UP000257109">
    <property type="component" value="Unassembled WGS sequence"/>
</dbReference>
<accession>A0A371EY39</accession>
<dbReference type="AlphaFoldDB" id="A0A371EY39"/>